<evidence type="ECO:0000256" key="1">
    <source>
        <dbReference type="ARBA" id="ARBA00005820"/>
    </source>
</evidence>
<dbReference type="SUPFAM" id="SSF46894">
    <property type="entry name" value="C-terminal effector domain of the bipartite response regulators"/>
    <property type="match status" value="1"/>
</dbReference>
<dbReference type="InterPro" id="IPR027417">
    <property type="entry name" value="P-loop_NTPase"/>
</dbReference>
<dbReference type="SMART" id="SM01043">
    <property type="entry name" value="BTAD"/>
    <property type="match status" value="1"/>
</dbReference>
<dbReference type="InterPro" id="IPR036388">
    <property type="entry name" value="WH-like_DNA-bd_sf"/>
</dbReference>
<evidence type="ECO:0000313" key="6">
    <source>
        <dbReference type="EMBL" id="MVU76724.1"/>
    </source>
</evidence>
<keyword evidence="2 3" id="KW-0238">DNA-binding</keyword>
<dbReference type="PANTHER" id="PTHR47691">
    <property type="entry name" value="REGULATOR-RELATED"/>
    <property type="match status" value="1"/>
</dbReference>
<dbReference type="InterPro" id="IPR016032">
    <property type="entry name" value="Sig_transdc_resp-reg_C-effctor"/>
</dbReference>
<dbReference type="AlphaFoldDB" id="A0A7K1UQW7"/>
<gene>
    <name evidence="6" type="ORF">GPX89_05620</name>
</gene>
<keyword evidence="7" id="KW-1185">Reference proteome</keyword>
<dbReference type="InterPro" id="IPR011990">
    <property type="entry name" value="TPR-like_helical_dom_sf"/>
</dbReference>
<evidence type="ECO:0000313" key="7">
    <source>
        <dbReference type="Proteomes" id="UP000466794"/>
    </source>
</evidence>
<dbReference type="EMBL" id="WRPP01000001">
    <property type="protein sequence ID" value="MVU76724.1"/>
    <property type="molecule type" value="Genomic_DNA"/>
</dbReference>
<dbReference type="Proteomes" id="UP000466794">
    <property type="component" value="Unassembled WGS sequence"/>
</dbReference>
<feature type="domain" description="OmpR/PhoB-type" evidence="5">
    <location>
        <begin position="1"/>
        <end position="95"/>
    </location>
</feature>
<dbReference type="SUPFAM" id="SSF48452">
    <property type="entry name" value="TPR-like"/>
    <property type="match status" value="2"/>
</dbReference>
<accession>A0A7K1UQW7</accession>
<dbReference type="Pfam" id="PF03704">
    <property type="entry name" value="BTAD"/>
    <property type="match status" value="1"/>
</dbReference>
<sequence length="1024" mass="109008">MEFGILGPIEAWRADGVPFPIGGPQVRALLAALALDAGRVVGRERLIDELYGEQPPGDAGHALQSQVSRLRRALRTGLGEDEFVESTGAGYRLAVDPDAVDALRFTRLAAQGRKALQDRDAGAALTLLDEALGLWRGPALADVLEAPFAESRSARLGEARLAAEEDRAEAALAVGEPQAVLGALSELVAAHPLRERARALLMRGLYAAGRQAEALESFEQGRRLLADELGADPSAELMDAHLAILRAEEAAAVSNRRLPTPLTSFVGREDELARLVPLIARARLVTLLGPGGTGKTRLSLAAGSRVRGEVCFVELAPLEDGAQVAQAIAASMGCRDLSAHGAAGPRDDESQLIAMLAERPPLLILDNCEHLVLEVARLAHRLLISCPGLRILATSREALRVTGETLFPVPQLPVAATGSALAEQLSAPAVRLFADRAAAVRPGFAPDAGTIALVSRICARLDGLPLAIELAAARLRTLDLPEIDARLSDRFRLLARGDRTAEPRHQTLQAVVAWSWDLLDPGERLLAQRFSVFAGGATAEHARHVCVADDDDLRSDLDDLLADLADKSLLEVTAGRYRMLETIRDFARTRALESGDHPETQRAHAEYFTTLAETADPLLRTATQLDHLTRLTTDHDNLQSALHWSVTNAPTLAARLIAAQAWYWWLTGRPGDGPALANKLLPELNSHTLRHTLPRPRNTERNGSSAADTPLGRGEFGAPCADPVATAGPAGPPVTVDAERVGRSALEATRERDGFDAPCADPAAKASQAEARVIVDAETFALCVAVAARGRNDLRAELERAGVGVAALEGPLRQPHLVFLLAIAGGILPGEPGELRRLFGTDPWSLAFLHLGDGLALFMSGRVEESEPEFTMALAGFRGTGDRWAIAASLDKLAAVAERRGDLATSLALIDEAIAVNTELGWAADTADLLTRRGDIHFGGPDSQRDVAAARADYERAVELSRTDGAIDMRANALRGLGDVARTEDPELAREHYTAVLAIPAGGSLTIAEAHDRARAGLALLDGE</sequence>
<dbReference type="GO" id="GO:0003677">
    <property type="term" value="F:DNA binding"/>
    <property type="evidence" value="ECO:0007669"/>
    <property type="project" value="UniProtKB-UniRule"/>
</dbReference>
<evidence type="ECO:0000256" key="3">
    <source>
        <dbReference type="PROSITE-ProRule" id="PRU01091"/>
    </source>
</evidence>
<dbReference type="RefSeq" id="WP_157355444.1">
    <property type="nucleotide sequence ID" value="NZ_WRPP01000001.1"/>
</dbReference>
<dbReference type="CDD" id="cd15831">
    <property type="entry name" value="BTAD"/>
    <property type="match status" value="1"/>
</dbReference>
<evidence type="ECO:0000256" key="2">
    <source>
        <dbReference type="ARBA" id="ARBA00023125"/>
    </source>
</evidence>
<dbReference type="PRINTS" id="PR00364">
    <property type="entry name" value="DISEASERSIST"/>
</dbReference>
<feature type="region of interest" description="Disordered" evidence="4">
    <location>
        <begin position="687"/>
        <end position="719"/>
    </location>
</feature>
<dbReference type="PROSITE" id="PS51755">
    <property type="entry name" value="OMPR_PHOB"/>
    <property type="match status" value="1"/>
</dbReference>
<dbReference type="GO" id="GO:0006355">
    <property type="term" value="P:regulation of DNA-templated transcription"/>
    <property type="evidence" value="ECO:0007669"/>
    <property type="project" value="InterPro"/>
</dbReference>
<dbReference type="InterPro" id="IPR005158">
    <property type="entry name" value="BTAD"/>
</dbReference>
<evidence type="ECO:0000259" key="5">
    <source>
        <dbReference type="PROSITE" id="PS51755"/>
    </source>
</evidence>
<dbReference type="SUPFAM" id="SSF52540">
    <property type="entry name" value="P-loop containing nucleoside triphosphate hydrolases"/>
    <property type="match status" value="1"/>
</dbReference>
<dbReference type="InterPro" id="IPR001867">
    <property type="entry name" value="OmpR/PhoB-type_DNA-bd"/>
</dbReference>
<reference evidence="6 7" key="1">
    <citation type="submission" date="2019-12" db="EMBL/GenBank/DDBJ databases">
        <title>Nocardia sp. nov. ET3-3 isolated from soil.</title>
        <authorList>
            <person name="Kanchanasin P."/>
            <person name="Tanasupawat S."/>
            <person name="Yuki M."/>
            <person name="Kudo T."/>
        </authorList>
    </citation>
    <scope>NUCLEOTIDE SEQUENCE [LARGE SCALE GENOMIC DNA]</scope>
    <source>
        <strain evidence="6 7">ET3-3</strain>
    </source>
</reference>
<dbReference type="GO" id="GO:0000160">
    <property type="term" value="P:phosphorelay signal transduction system"/>
    <property type="evidence" value="ECO:0007669"/>
    <property type="project" value="InterPro"/>
</dbReference>
<comment type="caution">
    <text evidence="6">The sequence shown here is derived from an EMBL/GenBank/DDBJ whole genome shotgun (WGS) entry which is preliminary data.</text>
</comment>
<evidence type="ECO:0000256" key="4">
    <source>
        <dbReference type="SAM" id="MobiDB-lite"/>
    </source>
</evidence>
<dbReference type="SMART" id="SM00862">
    <property type="entry name" value="Trans_reg_C"/>
    <property type="match status" value="1"/>
</dbReference>
<dbReference type="Gene3D" id="1.10.10.10">
    <property type="entry name" value="Winged helix-like DNA-binding domain superfamily/Winged helix DNA-binding domain"/>
    <property type="match status" value="1"/>
</dbReference>
<organism evidence="6 7">
    <name type="scientific">Nocardia terrae</name>
    <dbReference type="NCBI Taxonomy" id="2675851"/>
    <lineage>
        <taxon>Bacteria</taxon>
        <taxon>Bacillati</taxon>
        <taxon>Actinomycetota</taxon>
        <taxon>Actinomycetes</taxon>
        <taxon>Mycobacteriales</taxon>
        <taxon>Nocardiaceae</taxon>
        <taxon>Nocardia</taxon>
    </lineage>
</organism>
<dbReference type="Gene3D" id="1.25.40.10">
    <property type="entry name" value="Tetratricopeptide repeat domain"/>
    <property type="match status" value="2"/>
</dbReference>
<name>A0A7K1UQW7_9NOCA</name>
<proteinExistence type="inferred from homology"/>
<dbReference type="PANTHER" id="PTHR47691:SF3">
    <property type="entry name" value="HTH-TYPE TRANSCRIPTIONAL REGULATOR RV0890C-RELATED"/>
    <property type="match status" value="1"/>
</dbReference>
<dbReference type="Pfam" id="PF00486">
    <property type="entry name" value="Trans_reg_C"/>
    <property type="match status" value="1"/>
</dbReference>
<comment type="similarity">
    <text evidence="1">Belongs to the AfsR/DnrI/RedD regulatory family.</text>
</comment>
<protein>
    <submittedName>
        <fullName evidence="6">AfsR family transcriptional regulator</fullName>
    </submittedName>
</protein>
<feature type="DNA-binding region" description="OmpR/PhoB-type" evidence="3">
    <location>
        <begin position="1"/>
        <end position="95"/>
    </location>
</feature>